<feature type="region of interest" description="Disordered" evidence="1">
    <location>
        <begin position="1"/>
        <end position="20"/>
    </location>
</feature>
<reference evidence="3" key="1">
    <citation type="journal article" date="2019" name="Int. J. Syst. Evol. Microbiol.">
        <title>The Global Catalogue of Microorganisms (GCM) 10K type strain sequencing project: providing services to taxonomists for standard genome sequencing and annotation.</title>
        <authorList>
            <consortium name="The Broad Institute Genomics Platform"/>
            <consortium name="The Broad Institute Genome Sequencing Center for Infectious Disease"/>
            <person name="Wu L."/>
            <person name="Ma J."/>
        </authorList>
    </citation>
    <scope>NUCLEOTIDE SEQUENCE [LARGE SCALE GENOMIC DNA]</scope>
    <source>
        <strain evidence="3">TBRC 4489</strain>
    </source>
</reference>
<evidence type="ECO:0000313" key="3">
    <source>
        <dbReference type="Proteomes" id="UP001595850"/>
    </source>
</evidence>
<organism evidence="2 3">
    <name type="scientific">Planomonospora corallina</name>
    <dbReference type="NCBI Taxonomy" id="1806052"/>
    <lineage>
        <taxon>Bacteria</taxon>
        <taxon>Bacillati</taxon>
        <taxon>Actinomycetota</taxon>
        <taxon>Actinomycetes</taxon>
        <taxon>Streptosporangiales</taxon>
        <taxon>Streptosporangiaceae</taxon>
        <taxon>Planomonospora</taxon>
    </lineage>
</organism>
<dbReference type="Pfam" id="PF13692">
    <property type="entry name" value="Glyco_trans_1_4"/>
    <property type="match status" value="1"/>
</dbReference>
<dbReference type="RefSeq" id="WP_377287099.1">
    <property type="nucleotide sequence ID" value="NZ_JBHSBM010000013.1"/>
</dbReference>
<keyword evidence="3" id="KW-1185">Reference proteome</keyword>
<proteinExistence type="predicted"/>
<dbReference type="EMBL" id="JBHSBM010000013">
    <property type="protein sequence ID" value="MFC4058794.1"/>
    <property type="molecule type" value="Genomic_DNA"/>
</dbReference>
<keyword evidence="2" id="KW-0808">Transferase</keyword>
<dbReference type="PANTHER" id="PTHR12526">
    <property type="entry name" value="GLYCOSYLTRANSFERASE"/>
    <property type="match status" value="1"/>
</dbReference>
<evidence type="ECO:0000256" key="1">
    <source>
        <dbReference type="SAM" id="MobiDB-lite"/>
    </source>
</evidence>
<comment type="caution">
    <text evidence="2">The sequence shown here is derived from an EMBL/GenBank/DDBJ whole genome shotgun (WGS) entry which is preliminary data.</text>
</comment>
<sequence length="400" mass="44578">MTRPSPAAVTGPSEPGEARPPSGYVCFSAQDWWYHNRAHSDFQLMRQVAGCRRVLVVNSIGLRMPVPGRSSNVLRRVLRKLRSVAKFVRRPFPGFYVMSPLPLPLYGSPLGRRLGAALVRAQVRAVCLALGLRRPVIVATLPTAWDVVRPMRRRSLVYNRSDRHSAFPESEGTAIVEMERSLLEHADHVVYVSNALMAEERPVVGDRAHFLDHGVDVDHFRRVPPERQPADLLAVPGPRIGFFGALDDFVVDFDLLDRLAEELPEASLVLIGDANGPIERLTRHPNVHWLGFRPYERIPAYGSGFDVAIMPWLDNDWIRHSNPIKLKEYLALGLPVVSTPFSELERYPEQVITASGAAAFVEAVRTALKEGGPLPPEELRASVSHAAWSARAAELMRLAE</sequence>
<evidence type="ECO:0000313" key="2">
    <source>
        <dbReference type="EMBL" id="MFC4058794.1"/>
    </source>
</evidence>
<accession>A0ABV8I799</accession>
<dbReference type="SUPFAM" id="SSF53756">
    <property type="entry name" value="UDP-Glycosyltransferase/glycogen phosphorylase"/>
    <property type="match status" value="1"/>
</dbReference>
<dbReference type="Gene3D" id="3.40.50.2000">
    <property type="entry name" value="Glycogen Phosphorylase B"/>
    <property type="match status" value="1"/>
</dbReference>
<dbReference type="Proteomes" id="UP001595850">
    <property type="component" value="Unassembled WGS sequence"/>
</dbReference>
<keyword evidence="2" id="KW-0328">Glycosyltransferase</keyword>
<dbReference type="EC" id="2.4.-.-" evidence="2"/>
<name>A0ABV8I799_9ACTN</name>
<gene>
    <name evidence="2" type="ORF">ACFOWE_10840</name>
</gene>
<dbReference type="PANTHER" id="PTHR12526:SF630">
    <property type="entry name" value="GLYCOSYLTRANSFERASE"/>
    <property type="match status" value="1"/>
</dbReference>
<dbReference type="GO" id="GO:0016757">
    <property type="term" value="F:glycosyltransferase activity"/>
    <property type="evidence" value="ECO:0007669"/>
    <property type="project" value="UniProtKB-KW"/>
</dbReference>
<dbReference type="Gene3D" id="3.40.50.11010">
    <property type="match status" value="1"/>
</dbReference>
<protein>
    <submittedName>
        <fullName evidence="2">Glycosyltransferase</fullName>
        <ecNumber evidence="2">2.4.-.-</ecNumber>
    </submittedName>
</protein>